<evidence type="ECO:0000313" key="4">
    <source>
        <dbReference type="Proteomes" id="UP000010469"/>
    </source>
</evidence>
<dbReference type="STRING" id="1056495.Calag_0891"/>
<dbReference type="FunFam" id="3.40.50.720:FF:000080">
    <property type="entry name" value="Thiazole biosynthesis adenylyltransferase ThiF"/>
    <property type="match status" value="1"/>
</dbReference>
<dbReference type="Pfam" id="PF00899">
    <property type="entry name" value="ThiF"/>
    <property type="match status" value="1"/>
</dbReference>
<evidence type="ECO:0000256" key="1">
    <source>
        <dbReference type="ARBA" id="ARBA00009919"/>
    </source>
</evidence>
<gene>
    <name evidence="3" type="ordered locus">Calag_0891</name>
</gene>
<evidence type="ECO:0000259" key="2">
    <source>
        <dbReference type="Pfam" id="PF00899"/>
    </source>
</evidence>
<reference evidence="4" key="1">
    <citation type="submission" date="2012-03" db="EMBL/GenBank/DDBJ databases">
        <title>Complete genome of Caldisphaera lagunensis DSM 15908.</title>
        <authorList>
            <person name="Lucas S."/>
            <person name="Copeland A."/>
            <person name="Lapidus A."/>
            <person name="Glavina del Rio T."/>
            <person name="Dalin E."/>
            <person name="Tice H."/>
            <person name="Bruce D."/>
            <person name="Goodwin L."/>
            <person name="Pitluck S."/>
            <person name="Peters L."/>
            <person name="Mikhailova N."/>
            <person name="Teshima H."/>
            <person name="Kyrpides N."/>
            <person name="Mavromatis K."/>
            <person name="Ivanova N."/>
            <person name="Brettin T."/>
            <person name="Detter J.C."/>
            <person name="Han C."/>
            <person name="Larimer F."/>
            <person name="Land M."/>
            <person name="Hauser L."/>
            <person name="Markowitz V."/>
            <person name="Cheng J.-F."/>
            <person name="Hugenholtz P."/>
            <person name="Woyke T."/>
            <person name="Wu D."/>
            <person name="Spring S."/>
            <person name="Schroeder M."/>
            <person name="Brambilla E."/>
            <person name="Klenk H.-P."/>
            <person name="Eisen J.A."/>
        </authorList>
    </citation>
    <scope>NUCLEOTIDE SEQUENCE [LARGE SCALE GENOMIC DNA]</scope>
    <source>
        <strain evidence="4">DSM 15908 / JCM 11604 / IC-154</strain>
    </source>
</reference>
<dbReference type="KEGG" id="clg:Calag_0891"/>
<dbReference type="eggNOG" id="arCOG01676">
    <property type="taxonomic scope" value="Archaea"/>
</dbReference>
<dbReference type="SUPFAM" id="SSF69572">
    <property type="entry name" value="Activating enzymes of the ubiquitin-like proteins"/>
    <property type="match status" value="1"/>
</dbReference>
<dbReference type="HOGENOM" id="CLU_013325_10_1_2"/>
<dbReference type="PANTHER" id="PTHR10953:SF102">
    <property type="entry name" value="ADENYLYLTRANSFERASE AND SULFURTRANSFERASE MOCS3"/>
    <property type="match status" value="1"/>
</dbReference>
<dbReference type="GO" id="GO:0004792">
    <property type="term" value="F:thiosulfate-cyanide sulfurtransferase activity"/>
    <property type="evidence" value="ECO:0007669"/>
    <property type="project" value="TreeGrafter"/>
</dbReference>
<organism evidence="3 4">
    <name type="scientific">Caldisphaera lagunensis (strain DSM 15908 / JCM 11604 / ANMR 0165 / IC-154)</name>
    <dbReference type="NCBI Taxonomy" id="1056495"/>
    <lineage>
        <taxon>Archaea</taxon>
        <taxon>Thermoproteota</taxon>
        <taxon>Thermoprotei</taxon>
        <taxon>Acidilobales</taxon>
        <taxon>Caldisphaeraceae</taxon>
        <taxon>Caldisphaera</taxon>
    </lineage>
</organism>
<dbReference type="GO" id="GO:0008146">
    <property type="term" value="F:sulfotransferase activity"/>
    <property type="evidence" value="ECO:0007669"/>
    <property type="project" value="TreeGrafter"/>
</dbReference>
<dbReference type="OrthoDB" id="7915at2157"/>
<dbReference type="Proteomes" id="UP000010469">
    <property type="component" value="Chromosome"/>
</dbReference>
<dbReference type="RefSeq" id="WP_015232528.1">
    <property type="nucleotide sequence ID" value="NC_019791.1"/>
</dbReference>
<dbReference type="InterPro" id="IPR035985">
    <property type="entry name" value="Ubiquitin-activating_enz"/>
</dbReference>
<comment type="similarity">
    <text evidence="1">Belongs to the HesA/MoeB/ThiF family.</text>
</comment>
<dbReference type="GO" id="GO:0008641">
    <property type="term" value="F:ubiquitin-like modifier activating enzyme activity"/>
    <property type="evidence" value="ECO:0007669"/>
    <property type="project" value="InterPro"/>
</dbReference>
<dbReference type="InterPro" id="IPR000594">
    <property type="entry name" value="ThiF_NAD_FAD-bd"/>
</dbReference>
<sequence length="343" mass="38898">MIDKNILSRFSRQILMQDIGYEGMEKIRNSKIAIVGCGALGSTQGEILARAGVGKIKLIDRDYIDLSNLHRTHMAKEEDALNSLPKAIVCEKGIKEIDNDIEVETLIDDFDSTNAEEFLKDVDLIIDGTDNLDARFLINDVSVKNNIPWIYAGVNSWYGNVMFIKPNVGPCLRCLIPENNNENQSCDIIPSIGTMTSLVSSFSSNLAIRYLAGNEVPYGVLFVIDGRDFSIEKIKIEKNDKCPTCGFHYYEFLNKKEKRGAERICGTHAIEIRPERFLSIDFYKNVEKIKRKYDVITINKYSIRIQRNAIQIILMNNGLAIVENEDDLKKAKELYDDVIKLLA</sequence>
<dbReference type="GO" id="GO:0016779">
    <property type="term" value="F:nucleotidyltransferase activity"/>
    <property type="evidence" value="ECO:0007669"/>
    <property type="project" value="TreeGrafter"/>
</dbReference>
<dbReference type="GO" id="GO:0005829">
    <property type="term" value="C:cytosol"/>
    <property type="evidence" value="ECO:0007669"/>
    <property type="project" value="TreeGrafter"/>
</dbReference>
<dbReference type="PANTHER" id="PTHR10953">
    <property type="entry name" value="UBIQUITIN-ACTIVATING ENZYME E1"/>
    <property type="match status" value="1"/>
</dbReference>
<dbReference type="EMBL" id="CP003378">
    <property type="protein sequence ID" value="AFZ70631.1"/>
    <property type="molecule type" value="Genomic_DNA"/>
</dbReference>
<protein>
    <submittedName>
        <fullName evidence="3">Dinucleotide-utilizing enzyme possibly involved in molybdopterin or thiamin biosynthesis</fullName>
    </submittedName>
</protein>
<proteinExistence type="inferred from homology"/>
<feature type="domain" description="THIF-type NAD/FAD binding fold" evidence="2">
    <location>
        <begin position="10"/>
        <end position="243"/>
    </location>
</feature>
<dbReference type="AlphaFoldDB" id="L0A9V4"/>
<name>L0A9V4_CALLD</name>
<accession>L0A9V4</accession>
<dbReference type="InParanoid" id="L0A9V4"/>
<dbReference type="CDD" id="cd00757">
    <property type="entry name" value="ThiF_MoeB_HesA_family"/>
    <property type="match status" value="1"/>
</dbReference>
<evidence type="ECO:0000313" key="3">
    <source>
        <dbReference type="EMBL" id="AFZ70631.1"/>
    </source>
</evidence>
<dbReference type="InterPro" id="IPR045886">
    <property type="entry name" value="ThiF/MoeB/HesA"/>
</dbReference>
<dbReference type="Gene3D" id="3.40.50.720">
    <property type="entry name" value="NAD(P)-binding Rossmann-like Domain"/>
    <property type="match status" value="1"/>
</dbReference>
<keyword evidence="4" id="KW-1185">Reference proteome</keyword>
<dbReference type="FunCoup" id="L0A9V4">
    <property type="interactions" value="71"/>
</dbReference>
<dbReference type="GeneID" id="14212151"/>